<dbReference type="Proteomes" id="UP001278766">
    <property type="component" value="Unassembled WGS sequence"/>
</dbReference>
<evidence type="ECO:0000256" key="1">
    <source>
        <dbReference type="SAM" id="MobiDB-lite"/>
    </source>
</evidence>
<comment type="caution">
    <text evidence="2">The sequence shown here is derived from an EMBL/GenBank/DDBJ whole genome shotgun (WGS) entry which is preliminary data.</text>
</comment>
<dbReference type="EMBL" id="JAUEPN010000003">
    <property type="protein sequence ID" value="KAK3297244.1"/>
    <property type="molecule type" value="Genomic_DNA"/>
</dbReference>
<keyword evidence="3" id="KW-1185">Reference proteome</keyword>
<evidence type="ECO:0000313" key="2">
    <source>
        <dbReference type="EMBL" id="KAK3297244.1"/>
    </source>
</evidence>
<name>A0AAE0LUF8_9PEZI</name>
<gene>
    <name evidence="2" type="ORF">B0H64DRAFT_431222</name>
</gene>
<reference evidence="2" key="1">
    <citation type="journal article" date="2023" name="Mol. Phylogenet. Evol.">
        <title>Genome-scale phylogeny and comparative genomics of the fungal order Sordariales.</title>
        <authorList>
            <person name="Hensen N."/>
            <person name="Bonometti L."/>
            <person name="Westerberg I."/>
            <person name="Brannstrom I.O."/>
            <person name="Guillou S."/>
            <person name="Cros-Aarteil S."/>
            <person name="Calhoun S."/>
            <person name="Haridas S."/>
            <person name="Kuo A."/>
            <person name="Mondo S."/>
            <person name="Pangilinan J."/>
            <person name="Riley R."/>
            <person name="LaButti K."/>
            <person name="Andreopoulos B."/>
            <person name="Lipzen A."/>
            <person name="Chen C."/>
            <person name="Yan M."/>
            <person name="Daum C."/>
            <person name="Ng V."/>
            <person name="Clum A."/>
            <person name="Steindorff A."/>
            <person name="Ohm R.A."/>
            <person name="Martin F."/>
            <person name="Silar P."/>
            <person name="Natvig D.O."/>
            <person name="Lalanne C."/>
            <person name="Gautier V."/>
            <person name="Ament-Velasquez S.L."/>
            <person name="Kruys A."/>
            <person name="Hutchinson M.I."/>
            <person name="Powell A.J."/>
            <person name="Barry K."/>
            <person name="Miller A.N."/>
            <person name="Grigoriev I.V."/>
            <person name="Debuchy R."/>
            <person name="Gladieux P."/>
            <person name="Hiltunen Thoren M."/>
            <person name="Johannesson H."/>
        </authorList>
    </citation>
    <scope>NUCLEOTIDE SEQUENCE</scope>
    <source>
        <strain evidence="2">CBS 168.71</strain>
    </source>
</reference>
<dbReference type="AlphaFoldDB" id="A0AAE0LUF8"/>
<protein>
    <submittedName>
        <fullName evidence="2">Uncharacterized protein</fullName>
    </submittedName>
</protein>
<organism evidence="2 3">
    <name type="scientific">Chaetomium fimeti</name>
    <dbReference type="NCBI Taxonomy" id="1854472"/>
    <lineage>
        <taxon>Eukaryota</taxon>
        <taxon>Fungi</taxon>
        <taxon>Dikarya</taxon>
        <taxon>Ascomycota</taxon>
        <taxon>Pezizomycotina</taxon>
        <taxon>Sordariomycetes</taxon>
        <taxon>Sordariomycetidae</taxon>
        <taxon>Sordariales</taxon>
        <taxon>Chaetomiaceae</taxon>
        <taxon>Chaetomium</taxon>
    </lineage>
</organism>
<dbReference type="RefSeq" id="XP_062660758.1">
    <property type="nucleotide sequence ID" value="XM_062805953.1"/>
</dbReference>
<reference evidence="2" key="2">
    <citation type="submission" date="2023-06" db="EMBL/GenBank/DDBJ databases">
        <authorList>
            <consortium name="Lawrence Berkeley National Laboratory"/>
            <person name="Haridas S."/>
            <person name="Hensen N."/>
            <person name="Bonometti L."/>
            <person name="Westerberg I."/>
            <person name="Brannstrom I.O."/>
            <person name="Guillou S."/>
            <person name="Cros-Aarteil S."/>
            <person name="Calhoun S."/>
            <person name="Kuo A."/>
            <person name="Mondo S."/>
            <person name="Pangilinan J."/>
            <person name="Riley R."/>
            <person name="Labutti K."/>
            <person name="Andreopoulos B."/>
            <person name="Lipzen A."/>
            <person name="Chen C."/>
            <person name="Yanf M."/>
            <person name="Daum C."/>
            <person name="Ng V."/>
            <person name="Clum A."/>
            <person name="Steindorff A."/>
            <person name="Ohm R."/>
            <person name="Martin F."/>
            <person name="Silar P."/>
            <person name="Natvig D."/>
            <person name="Lalanne C."/>
            <person name="Gautier V."/>
            <person name="Ament-Velasquez S.L."/>
            <person name="Kruys A."/>
            <person name="Hutchinson M.I."/>
            <person name="Powell A.J."/>
            <person name="Barry K."/>
            <person name="Miller A.N."/>
            <person name="Grigoriev I.V."/>
            <person name="Debuchy R."/>
            <person name="Gladieux P."/>
            <person name="Thoren M.H."/>
            <person name="Johannesson H."/>
        </authorList>
    </citation>
    <scope>NUCLEOTIDE SEQUENCE</scope>
    <source>
        <strain evidence="2">CBS 168.71</strain>
    </source>
</reference>
<proteinExistence type="predicted"/>
<feature type="compositionally biased region" description="Basic and acidic residues" evidence="1">
    <location>
        <begin position="146"/>
        <end position="161"/>
    </location>
</feature>
<accession>A0AAE0LUF8</accession>
<evidence type="ECO:0000313" key="3">
    <source>
        <dbReference type="Proteomes" id="UP001278766"/>
    </source>
</evidence>
<sequence length="658" mass="74293">MASSSKIPKRRRLIKKYKIRFDGPAESPFQSPENWPAARDNLVRSVQSLGQTEYHRYQASISCDSLHRPWREQVRRRAKRVAVKAQTCLANRKNESGWRFEVETEVMARMSIEVACKRCRGRLWRSEQEVDPGNTDGAAARRLRERQRDREPCACDPSEQHDDLDDPGISPLFDYHIEEAMVYPPELKSELAKREEKPDRIYGLRSTRRLERLLSSTDNRPSAAGQCVGDSITSHPFRGDAEPPNFPFFVLEAKSEKGADSFSDAAYQTAFAIRELLLLQENLRAAAGEDREWDAGPLVWFLSYKGEEWKVSIAYIEIKDGCQYFRIVQLWRGAVNVKDGALQLLLIIDYIFDWARDMYREAIIQSLRKLAISDSKSLAYQDSDIMSTYYARDRVGLWAEVNPEADNTNTGAWVGQESGIKDALRSFDTKSGVIRDIRYIKSRFFGLYVTRENLTAFLGSRDSDLGSKNLAASLLKHLVEGWRVKGETLDALEFDWTGKDRGQGQSHREVTFLVVAGVAAYLSFDWEQTRELSYLAVEESAVDDILVHAGYKLARGHKLSDLPFVDKDAFSDILLVLRRQSTGSNLLACISRVCLSTGILSTKNGQEHRDALSVVSVERSDAGLIIRADTVLKVTLILPSRNQVLSLVQTAAGASSNA</sequence>
<dbReference type="GeneID" id="87842901"/>
<feature type="region of interest" description="Disordered" evidence="1">
    <location>
        <begin position="127"/>
        <end position="169"/>
    </location>
</feature>